<protein>
    <submittedName>
        <fullName evidence="2">Uncharacterized protein</fullName>
    </submittedName>
</protein>
<comment type="caution">
    <text evidence="2">The sequence shown here is derived from an EMBL/GenBank/DDBJ whole genome shotgun (WGS) entry which is preliminary data.</text>
</comment>
<reference evidence="2" key="1">
    <citation type="submission" date="2023-06" db="EMBL/GenBank/DDBJ databases">
        <title>Conoideocrella luteorostrata (Hypocreales: Clavicipitaceae), a potential biocontrol fungus for elongate hemlock scale in United States Christmas tree production areas.</title>
        <authorList>
            <person name="Barrett H."/>
            <person name="Lovett B."/>
            <person name="Macias A.M."/>
            <person name="Stajich J.E."/>
            <person name="Kasson M.T."/>
        </authorList>
    </citation>
    <scope>NUCLEOTIDE SEQUENCE</scope>
    <source>
        <strain evidence="2">ARSEF 14590</strain>
    </source>
</reference>
<dbReference type="AlphaFoldDB" id="A0AAJ0CEP7"/>
<evidence type="ECO:0000313" key="3">
    <source>
        <dbReference type="Proteomes" id="UP001251528"/>
    </source>
</evidence>
<dbReference type="PANTHER" id="PTHR37540:SF5">
    <property type="entry name" value="TRANSCRIPTION FACTOR DOMAIN-CONTAINING PROTEIN"/>
    <property type="match status" value="1"/>
</dbReference>
<gene>
    <name evidence="2" type="ORF">QQS21_011143</name>
</gene>
<dbReference type="Proteomes" id="UP001251528">
    <property type="component" value="Unassembled WGS sequence"/>
</dbReference>
<sequence length="512" mass="57611">MGDKPSCPGSLGRGELLFVPHAPPSSTTQSIKAATKARLQQHAQQRRRRAEAQARGVSTPAWAEFTSTLQLHPGKKADTGLRLSEMRQPVNNSSDPFHSTVVGKSAGSHLTTLRIVFSDVVRQNFLIEAFAPVAISSTRAVTRHDAMIHKRLVQCVHDEMLMCATLAYALSFLCWARGRVDLVEDADMFHLKALQALRSHIQRPQHRVDDWLLISIYSLAITEGWRDMIDKKRQAADPSSLIKAFHGPGRVGHQIHLKTILQIIEDAGGWGNVDPYVVESIILGDKHASFARDEPPMLRAWWDPGPLPANIKQRLGNAMATPSMGSELLLQHSRPEILQLLRDCIDYFQVSHVIWRSADDVTLEAESWLSFRLHALQNRLLWVYHESKISLERCTSLAALVVLLTCQGMRAGAAWMAKKLCRVLDTTADEQTGWNRNSMTWLCFIGAMAAESRAEQDAFILRLARDGDGYAGGVEQLESILTAYMYFKPRQDRQLFRVVQQLEDTYRNSRKH</sequence>
<name>A0AAJ0CEP7_9HYPO</name>
<proteinExistence type="predicted"/>
<accession>A0AAJ0CEP7</accession>
<feature type="region of interest" description="Disordered" evidence="1">
    <location>
        <begin position="1"/>
        <end position="57"/>
    </location>
</feature>
<dbReference type="EMBL" id="JASWJB010000358">
    <property type="protein sequence ID" value="KAK2591167.1"/>
    <property type="molecule type" value="Genomic_DNA"/>
</dbReference>
<evidence type="ECO:0000313" key="2">
    <source>
        <dbReference type="EMBL" id="KAK2591167.1"/>
    </source>
</evidence>
<keyword evidence="3" id="KW-1185">Reference proteome</keyword>
<evidence type="ECO:0000256" key="1">
    <source>
        <dbReference type="SAM" id="MobiDB-lite"/>
    </source>
</evidence>
<organism evidence="2 3">
    <name type="scientific">Conoideocrella luteorostrata</name>
    <dbReference type="NCBI Taxonomy" id="1105319"/>
    <lineage>
        <taxon>Eukaryota</taxon>
        <taxon>Fungi</taxon>
        <taxon>Dikarya</taxon>
        <taxon>Ascomycota</taxon>
        <taxon>Pezizomycotina</taxon>
        <taxon>Sordariomycetes</taxon>
        <taxon>Hypocreomycetidae</taxon>
        <taxon>Hypocreales</taxon>
        <taxon>Clavicipitaceae</taxon>
        <taxon>Conoideocrella</taxon>
    </lineage>
</organism>
<dbReference type="PANTHER" id="PTHR37540">
    <property type="entry name" value="TRANSCRIPTION FACTOR (ACR-2), PUTATIVE-RELATED-RELATED"/>
    <property type="match status" value="1"/>
</dbReference>